<keyword evidence="3" id="KW-1185">Reference proteome</keyword>
<dbReference type="RefSeq" id="WP_061552986.1">
    <property type="nucleotide sequence ID" value="NZ_LXEX01000031.1"/>
</dbReference>
<dbReference type="Proteomes" id="UP000078431">
    <property type="component" value="Unassembled WGS sequence"/>
</dbReference>
<protein>
    <submittedName>
        <fullName evidence="2">Uncharacterized protein</fullName>
    </submittedName>
</protein>
<comment type="caution">
    <text evidence="2">The sequence shown here is derived from an EMBL/GenBank/DDBJ whole genome shotgun (WGS) entry which is preliminary data.</text>
</comment>
<gene>
    <name evidence="2" type="ORF">M993_02394</name>
</gene>
<organism evidence="2 3">
    <name type="scientific">Obesumbacterium proteus ATCC 12841</name>
    <dbReference type="NCBI Taxonomy" id="1354268"/>
    <lineage>
        <taxon>Bacteria</taxon>
        <taxon>Pseudomonadati</taxon>
        <taxon>Pseudomonadota</taxon>
        <taxon>Gammaproteobacteria</taxon>
        <taxon>Enterobacterales</taxon>
        <taxon>Hafniaceae</taxon>
        <taxon>Obesumbacterium</taxon>
    </lineage>
</organism>
<dbReference type="EMBL" id="LXEX01000031">
    <property type="protein sequence ID" value="OAT59091.1"/>
    <property type="molecule type" value="Genomic_DNA"/>
</dbReference>
<dbReference type="AlphaFoldDB" id="A0AA91EJZ5"/>
<evidence type="ECO:0000313" key="2">
    <source>
        <dbReference type="EMBL" id="OAT59091.1"/>
    </source>
</evidence>
<evidence type="ECO:0000256" key="1">
    <source>
        <dbReference type="SAM" id="MobiDB-lite"/>
    </source>
</evidence>
<feature type="region of interest" description="Disordered" evidence="1">
    <location>
        <begin position="428"/>
        <end position="447"/>
    </location>
</feature>
<reference evidence="2 3" key="1">
    <citation type="submission" date="2016-04" db="EMBL/GenBank/DDBJ databases">
        <title>ATOL: Assembling a taxonomically balanced genome-scale reconstruction of the evolutionary history of the Enterobacteriaceae.</title>
        <authorList>
            <person name="Plunkett G.III."/>
            <person name="Neeno-Eckwall E.C."/>
            <person name="Glasner J.D."/>
            <person name="Perna N.T."/>
        </authorList>
    </citation>
    <scope>NUCLEOTIDE SEQUENCE [LARGE SCALE GENOMIC DNA]</scope>
    <source>
        <strain evidence="2 3">ATCC 12841</strain>
    </source>
</reference>
<evidence type="ECO:0000313" key="3">
    <source>
        <dbReference type="Proteomes" id="UP000078431"/>
    </source>
</evidence>
<accession>A0AA91EJZ5</accession>
<sequence length="746" mass="84764">MSMTIINNKPSITEMQLHAMLTGDVKGATKLDGWDAFKNFFIKLLNHLPGISLEDKEVVLREIYDQIYGTESPSVFDENTKPIEPVWNALDKLIHMMERDKVQAMTFGIQRSDDPHSAQCDYPLPEIRVNITIDGHSLADILCANTPLNNNMLNSIIENYMTAKISNSDDSFCKVYELNPDILITTEDNTFSFNSAARTANNYDFNVAKKIDKCHSFLAEHLYENINSETRFTDEFEQIERNQQLVSALNKLKIDGDEPATWHNTLIEETITKLEQRREVQQTSYQALNHDFVELLVQKWISKLEQSQPLLKTEISEDINSMTIIDSRSLELFTESDRTRLDQLPKQLRVVYQIADLGSSLSSSTENPQEYHRALKNILLDIETGPLKEALMAQEKMAAEHINKTEEQLNNLQVLAQKIDSWEKQINSKSMTGQNPGASTSNAVPNQSEPTITLQLASFKNEISQQNLTQEHKNLLLDKIEKLIIQHETIKTIENKINSYESQNKKATNEELIILTEEKESLMICPRRNDIGLRISALIAKNIKFDEISADLVSVRNGIASVNKNLAVYSDALENRLAKIEERANALPLAEDDKKPILTNITAAKQELAKIQQQDEVYTQVRTLLSPETPSTTRPSANWHMALSQLNLAAAHLKTLPDSTRKSQLTKNFSEDVKSALIMLAGFCTQSPTGPEKIDYMKNREKDYILLRDLVRSNKLPNNTELEENITLIKSENKFKSTPLMQKIFG</sequence>
<proteinExistence type="predicted"/>
<name>A0AA91EJZ5_9GAMM</name>